<reference evidence="2" key="1">
    <citation type="journal article" date="2019" name="Int. J. Syst. Evol. Microbiol.">
        <title>The Global Catalogue of Microorganisms (GCM) 10K type strain sequencing project: providing services to taxonomists for standard genome sequencing and annotation.</title>
        <authorList>
            <consortium name="The Broad Institute Genomics Platform"/>
            <consortium name="The Broad Institute Genome Sequencing Center for Infectious Disease"/>
            <person name="Wu L."/>
            <person name="Ma J."/>
        </authorList>
    </citation>
    <scope>NUCLEOTIDE SEQUENCE [LARGE SCALE GENOMIC DNA]</scope>
    <source>
        <strain evidence="2">TISTR 1827</strain>
    </source>
</reference>
<dbReference type="EMBL" id="JBHUMY010000016">
    <property type="protein sequence ID" value="MFD2661545.1"/>
    <property type="molecule type" value="Genomic_DNA"/>
</dbReference>
<gene>
    <name evidence="1" type="ORF">ACFSW5_14925</name>
</gene>
<dbReference type="Proteomes" id="UP001597493">
    <property type="component" value="Unassembled WGS sequence"/>
</dbReference>
<comment type="caution">
    <text evidence="1">The sequence shown here is derived from an EMBL/GenBank/DDBJ whole genome shotgun (WGS) entry which is preliminary data.</text>
</comment>
<evidence type="ECO:0000313" key="2">
    <source>
        <dbReference type="Proteomes" id="UP001597493"/>
    </source>
</evidence>
<evidence type="ECO:0008006" key="3">
    <source>
        <dbReference type="Google" id="ProtNLM"/>
    </source>
</evidence>
<organism evidence="1 2">
    <name type="scientific">Paenibacillus thailandensis</name>
    <dbReference type="NCBI Taxonomy" id="393250"/>
    <lineage>
        <taxon>Bacteria</taxon>
        <taxon>Bacillati</taxon>
        <taxon>Bacillota</taxon>
        <taxon>Bacilli</taxon>
        <taxon>Bacillales</taxon>
        <taxon>Paenibacillaceae</taxon>
        <taxon>Paenibacillus</taxon>
    </lineage>
</organism>
<keyword evidence="2" id="KW-1185">Reference proteome</keyword>
<evidence type="ECO:0000313" key="1">
    <source>
        <dbReference type="EMBL" id="MFD2661545.1"/>
    </source>
</evidence>
<name>A0ABW5QZ89_9BACL</name>
<protein>
    <recommendedName>
        <fullName evidence="3">Large polyvalent protein associated domain-containing protein</fullName>
    </recommendedName>
</protein>
<proteinExistence type="predicted"/>
<dbReference type="RefSeq" id="WP_379274545.1">
    <property type="nucleotide sequence ID" value="NZ_JBHUGT010000029.1"/>
</dbReference>
<sequence>METKFERYIRVSHTIEDGNHVVRIYAPGDRYEYKSATWPVTDADTSLDAIWSGVHEAADDCELFNADGVAVHSTDAAAFAAYNAEVDAL</sequence>
<accession>A0ABW5QZ89</accession>